<sequence length="347" mass="39430">MAHPKLNRKGINYDVGTYTRGRHSPSSRETFDPETVRREMEILKNDLHCTAVRISGQDVARLATAAEFALQQGLEVWFSPSPVDADEQETLRYLTDCAKAAERLRLVDPSVVFVAGCELTFFMKGLVDGETAFDRIGTFMKPWRLLKSTIRRGSFQKRLNAFLAEAADAIRGHFHGQLTYASGAWEQVNWATFDLVSVDNYRDAHNRKTYREKLRAYFRFGKPVVITEFGCCTYRGAEDKGGIGWTIVDRSLTPPQLKGEYIRDERVQADYLTELIDLFAEKKADGAFWFTFVMPTYPAHEEDRYNLDTASYGVVRALADRPGTVYGGMPWEPKLAFAALAESYRSH</sequence>
<dbReference type="SUPFAM" id="SSF51445">
    <property type="entry name" value="(Trans)glycosidases"/>
    <property type="match status" value="1"/>
</dbReference>
<gene>
    <name evidence="1" type="ORF">H7C19_20555</name>
</gene>
<dbReference type="Proteomes" id="UP000547209">
    <property type="component" value="Unassembled WGS sequence"/>
</dbReference>
<dbReference type="EMBL" id="JACJVP010000032">
    <property type="protein sequence ID" value="MBB6673077.1"/>
    <property type="molecule type" value="Genomic_DNA"/>
</dbReference>
<protein>
    <submittedName>
        <fullName evidence="1">Abortive infection protein</fullName>
    </submittedName>
</protein>
<dbReference type="AlphaFoldDB" id="A0A7X0RSV9"/>
<accession>A0A7X0RSV9</accession>
<comment type="caution">
    <text evidence="1">The sequence shown here is derived from an EMBL/GenBank/DDBJ whole genome shotgun (WGS) entry which is preliminary data.</text>
</comment>
<organism evidence="1 2">
    <name type="scientific">Cohnella nanjingensis</name>
    <dbReference type="NCBI Taxonomy" id="1387779"/>
    <lineage>
        <taxon>Bacteria</taxon>
        <taxon>Bacillati</taxon>
        <taxon>Bacillota</taxon>
        <taxon>Bacilli</taxon>
        <taxon>Bacillales</taxon>
        <taxon>Paenibacillaceae</taxon>
        <taxon>Cohnella</taxon>
    </lineage>
</organism>
<dbReference type="Gene3D" id="3.20.20.80">
    <property type="entry name" value="Glycosidases"/>
    <property type="match status" value="1"/>
</dbReference>
<evidence type="ECO:0000313" key="2">
    <source>
        <dbReference type="Proteomes" id="UP000547209"/>
    </source>
</evidence>
<reference evidence="1 2" key="1">
    <citation type="submission" date="2020-08" db="EMBL/GenBank/DDBJ databases">
        <title>Cohnella phylogeny.</title>
        <authorList>
            <person name="Dunlap C."/>
        </authorList>
    </citation>
    <scope>NUCLEOTIDE SEQUENCE [LARGE SCALE GENOMIC DNA]</scope>
    <source>
        <strain evidence="1 2">DSM 28246</strain>
    </source>
</reference>
<proteinExistence type="predicted"/>
<dbReference type="InterPro" id="IPR017853">
    <property type="entry name" value="GH"/>
</dbReference>
<evidence type="ECO:0000313" key="1">
    <source>
        <dbReference type="EMBL" id="MBB6673077.1"/>
    </source>
</evidence>
<name>A0A7X0RSV9_9BACL</name>
<keyword evidence="2" id="KW-1185">Reference proteome</keyword>